<keyword evidence="2" id="KW-1185">Reference proteome</keyword>
<comment type="caution">
    <text evidence="1">The sequence shown here is derived from an EMBL/GenBank/DDBJ whole genome shotgun (WGS) entry which is preliminary data.</text>
</comment>
<sequence length="101" mass="11854">MLSFTNYKPTVSRLRCDYVVALTHVIEKRLRFLSAIGKRYFERTLALLLHSEIANRWQDVITQGLFNDDRMESIKKSHLPENCVFSKLLRLETVGLNQNNK</sequence>
<dbReference type="AlphaFoldDB" id="A0A232EP06"/>
<evidence type="ECO:0000313" key="1">
    <source>
        <dbReference type="EMBL" id="OXU20071.1"/>
    </source>
</evidence>
<protein>
    <submittedName>
        <fullName evidence="1">Uncharacterized protein</fullName>
    </submittedName>
</protein>
<accession>A0A232EP06</accession>
<organism evidence="1 2">
    <name type="scientific">Trichomalopsis sarcophagae</name>
    <dbReference type="NCBI Taxonomy" id="543379"/>
    <lineage>
        <taxon>Eukaryota</taxon>
        <taxon>Metazoa</taxon>
        <taxon>Ecdysozoa</taxon>
        <taxon>Arthropoda</taxon>
        <taxon>Hexapoda</taxon>
        <taxon>Insecta</taxon>
        <taxon>Pterygota</taxon>
        <taxon>Neoptera</taxon>
        <taxon>Endopterygota</taxon>
        <taxon>Hymenoptera</taxon>
        <taxon>Apocrita</taxon>
        <taxon>Proctotrupomorpha</taxon>
        <taxon>Chalcidoidea</taxon>
        <taxon>Pteromalidae</taxon>
        <taxon>Pteromalinae</taxon>
        <taxon>Trichomalopsis</taxon>
    </lineage>
</organism>
<gene>
    <name evidence="1" type="ORF">TSAR_016904</name>
</gene>
<dbReference type="EMBL" id="NNAY01003040">
    <property type="protein sequence ID" value="OXU20071.1"/>
    <property type="molecule type" value="Genomic_DNA"/>
</dbReference>
<proteinExistence type="predicted"/>
<reference evidence="1 2" key="1">
    <citation type="journal article" date="2017" name="Curr. Biol.">
        <title>The Evolution of Venom by Co-option of Single-Copy Genes.</title>
        <authorList>
            <person name="Martinson E.O."/>
            <person name="Mrinalini"/>
            <person name="Kelkar Y.D."/>
            <person name="Chang C.H."/>
            <person name="Werren J.H."/>
        </authorList>
    </citation>
    <scope>NUCLEOTIDE SEQUENCE [LARGE SCALE GENOMIC DNA]</scope>
    <source>
        <strain evidence="1 2">Alberta</strain>
        <tissue evidence="1">Whole body</tissue>
    </source>
</reference>
<evidence type="ECO:0000313" key="2">
    <source>
        <dbReference type="Proteomes" id="UP000215335"/>
    </source>
</evidence>
<dbReference type="Proteomes" id="UP000215335">
    <property type="component" value="Unassembled WGS sequence"/>
</dbReference>
<name>A0A232EP06_9HYME</name>